<feature type="region of interest" description="Disordered" evidence="1">
    <location>
        <begin position="27"/>
        <end position="58"/>
    </location>
</feature>
<protein>
    <submittedName>
        <fullName evidence="3">RHTO0S14e01376g1_1</fullName>
    </submittedName>
</protein>
<feature type="domain" description="Zinc finger CHCC-type" evidence="2">
    <location>
        <begin position="93"/>
        <end position="128"/>
    </location>
</feature>
<gene>
    <name evidence="3" type="ORF">RHTO0S_14e01376g</name>
</gene>
<dbReference type="FunFam" id="2.60.260.40:FF:000003">
    <property type="entry name" value="NADH dehydrogenase [ubiquinone] iron-sulfur protein 6, mitochondrial"/>
    <property type="match status" value="1"/>
</dbReference>
<reference evidence="3" key="1">
    <citation type="journal article" date="2014" name="Genome Announc.">
        <title>Draft genome sequence of Rhodosporidium toruloides CECT1137, an oleaginous yeast of biotechnological interest.</title>
        <authorList>
            <person name="Morin N."/>
            <person name="Calcas X."/>
            <person name="Devillers H."/>
            <person name="Durrens P."/>
            <person name="Sherman D.J."/>
            <person name="Nicaud J.-M."/>
            <person name="Neuveglise C."/>
        </authorList>
    </citation>
    <scope>NUCLEOTIDE SEQUENCE</scope>
    <source>
        <strain evidence="3">CECT1137</strain>
    </source>
</reference>
<dbReference type="EMBL" id="LK052949">
    <property type="protein sequence ID" value="CDR47275.1"/>
    <property type="molecule type" value="Genomic_DNA"/>
</dbReference>
<dbReference type="GO" id="GO:0006120">
    <property type="term" value="P:mitochondrial electron transport, NADH to ubiquinone"/>
    <property type="evidence" value="ECO:0007669"/>
    <property type="project" value="TreeGrafter"/>
</dbReference>
<name>A0A061BJT4_RHOTO</name>
<dbReference type="Gene3D" id="2.60.260.40">
    <property type="entry name" value="q5lls5 like domains"/>
    <property type="match status" value="1"/>
</dbReference>
<dbReference type="OrthoDB" id="307899at2759"/>
<dbReference type="InterPro" id="IPR019401">
    <property type="entry name" value="Znf_CHCC"/>
</dbReference>
<dbReference type="AlphaFoldDB" id="A0A061BJT4"/>
<accession>A0A061BJT4</accession>
<sequence>MLRSAVRQPARQLVLVRQAHNQVARVPAKPHTPPQVGTAQAPNREATWSKSQATRTETMVGPRFEQTAEAYQPRPLAAIELIQEEPIRMVHARRAVCDGGGGALGHPRIFINLDKPGVHSCSYCGIRYEQIHEHSEHGKPAGGAEGRFGP</sequence>
<dbReference type="PANTHER" id="PTHR13156">
    <property type="entry name" value="NADH-UBIQUINONE OXIDOREDUCTASE 13 KD-A SUBUNIT"/>
    <property type="match status" value="1"/>
</dbReference>
<dbReference type="PANTHER" id="PTHR13156:SF0">
    <property type="entry name" value="NADH DEHYDROGENASE [UBIQUINONE] IRON-SULFUR PROTEIN 6, MITOCHONDRIAL"/>
    <property type="match status" value="1"/>
</dbReference>
<proteinExistence type="predicted"/>
<evidence type="ECO:0000313" key="3">
    <source>
        <dbReference type="EMBL" id="CDR47275.1"/>
    </source>
</evidence>
<organism evidence="3">
    <name type="scientific">Rhodotorula toruloides</name>
    <name type="common">Yeast</name>
    <name type="synonym">Rhodosporidium toruloides</name>
    <dbReference type="NCBI Taxonomy" id="5286"/>
    <lineage>
        <taxon>Eukaryota</taxon>
        <taxon>Fungi</taxon>
        <taxon>Dikarya</taxon>
        <taxon>Basidiomycota</taxon>
        <taxon>Pucciniomycotina</taxon>
        <taxon>Microbotryomycetes</taxon>
        <taxon>Sporidiobolales</taxon>
        <taxon>Sporidiobolaceae</taxon>
        <taxon>Rhodotorula</taxon>
    </lineage>
</organism>
<evidence type="ECO:0000259" key="2">
    <source>
        <dbReference type="Pfam" id="PF10276"/>
    </source>
</evidence>
<dbReference type="Pfam" id="PF10276">
    <property type="entry name" value="zf-CHCC"/>
    <property type="match status" value="1"/>
</dbReference>
<dbReference type="GO" id="GO:0005739">
    <property type="term" value="C:mitochondrion"/>
    <property type="evidence" value="ECO:0007669"/>
    <property type="project" value="GOC"/>
</dbReference>
<feature type="compositionally biased region" description="Polar residues" evidence="1">
    <location>
        <begin position="35"/>
        <end position="57"/>
    </location>
</feature>
<evidence type="ECO:0000256" key="1">
    <source>
        <dbReference type="SAM" id="MobiDB-lite"/>
    </source>
</evidence>